<dbReference type="Gene3D" id="3.30.450.20">
    <property type="entry name" value="PAS domain"/>
    <property type="match status" value="1"/>
</dbReference>
<dbReference type="SUPFAM" id="SSF53335">
    <property type="entry name" value="S-adenosyl-L-methionine-dependent methyltransferases"/>
    <property type="match status" value="1"/>
</dbReference>
<dbReference type="CDD" id="cd16434">
    <property type="entry name" value="CheB-CheR_fusion"/>
    <property type="match status" value="1"/>
</dbReference>
<dbReference type="PROSITE" id="PS50122">
    <property type="entry name" value="CHEB"/>
    <property type="match status" value="1"/>
</dbReference>
<evidence type="ECO:0000256" key="1">
    <source>
        <dbReference type="PROSITE-ProRule" id="PRU00050"/>
    </source>
</evidence>
<dbReference type="EMBL" id="JACHHN010000004">
    <property type="protein sequence ID" value="MBB5191755.1"/>
    <property type="molecule type" value="Genomic_DNA"/>
</dbReference>
<dbReference type="InterPro" id="IPR050903">
    <property type="entry name" value="Bact_Chemotaxis_MeTrfase"/>
</dbReference>
<name>A0A840REJ6_9NEIS</name>
<dbReference type="GO" id="GO:0032259">
    <property type="term" value="P:methylation"/>
    <property type="evidence" value="ECO:0007669"/>
    <property type="project" value="UniProtKB-KW"/>
</dbReference>
<keyword evidence="5" id="KW-0808">Transferase</keyword>
<feature type="active site" evidence="1">
    <location>
        <position position="69"/>
    </location>
</feature>
<dbReference type="PANTHER" id="PTHR24422">
    <property type="entry name" value="CHEMOTAXIS PROTEIN METHYLTRANSFERASE"/>
    <property type="match status" value="1"/>
</dbReference>
<dbReference type="PANTHER" id="PTHR24422:SF27">
    <property type="entry name" value="PROTEIN-GLUTAMATE O-METHYLTRANSFERASE"/>
    <property type="match status" value="1"/>
</dbReference>
<dbReference type="GO" id="GO:0008983">
    <property type="term" value="F:protein-glutamate O-methyltransferase activity"/>
    <property type="evidence" value="ECO:0007669"/>
    <property type="project" value="UniProtKB-EC"/>
</dbReference>
<reference evidence="5 6" key="1">
    <citation type="submission" date="2020-08" db="EMBL/GenBank/DDBJ databases">
        <title>Genomic Encyclopedia of Type Strains, Phase IV (KMG-IV): sequencing the most valuable type-strain genomes for metagenomic binning, comparative biology and taxonomic classification.</title>
        <authorList>
            <person name="Goeker M."/>
        </authorList>
    </citation>
    <scope>NUCLEOTIDE SEQUENCE [LARGE SCALE GENOMIC DNA]</scope>
    <source>
        <strain evidence="5 6">DSM 18233</strain>
    </source>
</reference>
<dbReference type="EC" id="3.1.1.61" evidence="5"/>
<dbReference type="SUPFAM" id="SSF52738">
    <property type="entry name" value="Methylesterase CheB, C-terminal domain"/>
    <property type="match status" value="1"/>
</dbReference>
<organism evidence="5 6">
    <name type="scientific">Silvimonas terrae</name>
    <dbReference type="NCBI Taxonomy" id="300266"/>
    <lineage>
        <taxon>Bacteria</taxon>
        <taxon>Pseudomonadati</taxon>
        <taxon>Pseudomonadota</taxon>
        <taxon>Betaproteobacteria</taxon>
        <taxon>Neisseriales</taxon>
        <taxon>Chitinibacteraceae</taxon>
        <taxon>Silvimonas</taxon>
    </lineage>
</organism>
<dbReference type="InterPro" id="IPR022641">
    <property type="entry name" value="CheR_N"/>
</dbReference>
<evidence type="ECO:0000256" key="2">
    <source>
        <dbReference type="SAM" id="MobiDB-lite"/>
    </source>
</evidence>
<dbReference type="InterPro" id="IPR035965">
    <property type="entry name" value="PAS-like_dom_sf"/>
</dbReference>
<dbReference type="Pfam" id="PF03705">
    <property type="entry name" value="CheR_N"/>
    <property type="match status" value="1"/>
</dbReference>
<proteinExistence type="predicted"/>
<keyword evidence="6" id="KW-1185">Reference proteome</keyword>
<dbReference type="Gene3D" id="3.40.50.180">
    <property type="entry name" value="Methylesterase CheB, C-terminal domain"/>
    <property type="match status" value="1"/>
</dbReference>
<dbReference type="AlphaFoldDB" id="A0A840REJ6"/>
<dbReference type="InterPro" id="IPR029063">
    <property type="entry name" value="SAM-dependent_MTases_sf"/>
</dbReference>
<keyword evidence="1" id="KW-0145">Chemotaxis</keyword>
<comment type="caution">
    <text evidence="5">The sequence shown here is derived from an EMBL/GenBank/DDBJ whole genome shotgun (WGS) entry which is preliminary data.</text>
</comment>
<dbReference type="Pfam" id="PF13596">
    <property type="entry name" value="PAS_10"/>
    <property type="match status" value="1"/>
</dbReference>
<dbReference type="GO" id="GO:0008984">
    <property type="term" value="F:protein-glutamate methylesterase activity"/>
    <property type="evidence" value="ECO:0007669"/>
    <property type="project" value="UniProtKB-EC"/>
</dbReference>
<dbReference type="InterPro" id="IPR022642">
    <property type="entry name" value="CheR_C"/>
</dbReference>
<dbReference type="EC" id="2.1.1.80" evidence="5"/>
<dbReference type="InterPro" id="IPR035909">
    <property type="entry name" value="CheB_C"/>
</dbReference>
<feature type="region of interest" description="Disordered" evidence="2">
    <location>
        <begin position="678"/>
        <end position="709"/>
    </location>
</feature>
<dbReference type="Gene3D" id="3.40.50.150">
    <property type="entry name" value="Vaccinia Virus protein VP39"/>
    <property type="match status" value="1"/>
</dbReference>
<dbReference type="InterPro" id="IPR000673">
    <property type="entry name" value="Sig_transdc_resp-reg_Me-estase"/>
</dbReference>
<protein>
    <submittedName>
        <fullName evidence="5">Two-component system CheB/CheR fusion protein</fullName>
        <ecNumber evidence="5">2.1.1.80</ecNumber>
        <ecNumber evidence="5">3.1.1.61</ecNumber>
    </submittedName>
</protein>
<dbReference type="SMART" id="SM00138">
    <property type="entry name" value="MeTrc"/>
    <property type="match status" value="1"/>
</dbReference>
<dbReference type="SUPFAM" id="SSF47757">
    <property type="entry name" value="Chemotaxis receptor methyltransferase CheR, N-terminal domain"/>
    <property type="match status" value="1"/>
</dbReference>
<feature type="domain" description="CheR-type methyltransferase" evidence="4">
    <location>
        <begin position="220"/>
        <end position="474"/>
    </location>
</feature>
<feature type="active site" evidence="1">
    <location>
        <position position="161"/>
    </location>
</feature>
<accession>A0A840REJ6</accession>
<evidence type="ECO:0000313" key="5">
    <source>
        <dbReference type="EMBL" id="MBB5191755.1"/>
    </source>
</evidence>
<evidence type="ECO:0000259" key="4">
    <source>
        <dbReference type="PROSITE" id="PS50123"/>
    </source>
</evidence>
<dbReference type="Pfam" id="PF01739">
    <property type="entry name" value="CheR"/>
    <property type="match status" value="1"/>
</dbReference>
<sequence>MLRSAKKARFAHRHLPPFEGCESTDQSAEHPVDFPVVGIGCSAGGLDALEKFLSHVPANSGFAFVIVQHLAPAHVSALPQILQRSTSMSVIEVADNTPLAANHVFVIPPNRNLSLSGDKLRLFEPAAPHALRLPIDFFFGTLALERREKAVGIVLSGMGSDGADGLRTIKQNKGLCLAQEPVTAAADSMPASAIATGVVDIIASPEQLPVLLAKHLARPVTSQQAPDQQDLLQEIIALLQEHCHNDFSLYKSNTMERRIERRSAIHRIHDMAQYVQYLRDTPQEIELLHKELLIGVTHFFRDPEVWDYLRDQAFPALFARNPGGKPLRVWVAACSSGEEAYSLAITFMDALARFKPAGHFTLQIYATDLDPDAINRARKGLFPGQIVAEVSAVCLERYFAEEENGYRIKKEVRDMIVFATQNIISDPPFTRLDILSCRNLLIYFGAELQKKLLPLFHYALNRDGLLILGRAESLGTSSHLFSPGSSKNRVYWRIEQLMSLSELAFPNKTLEHTALSPTPSHGSLVTDSPGVLIDQLIQQNYAPPAVLVNAEGDIIYISGRTGTYLEPAAGKVNINIHAMAREGLREALAGIIRKALQHEGPLYLKGVVIPGGGGAQVVDVTVRAIEKPDVLRGQVLIVFYDVATPKPARKGNKSTTSSSSEMLQQELQRTREALQAMQEEMQSSMEELRSANEELQSTNEELQSTNEELTTSKEEMQSMNEELQTVNAELQSKMEDLSEIKNDLMNLLNSTEIATIFLDNDLRVRRFTSHVTPLFKLIPGDIGRPLSDIVTDFNSLDLEQDTREVLRTLVFQEKQAGTSKGQWYRVRIMPYRTQEDVIDGVVITFTDITEMVQLQAKL</sequence>
<gene>
    <name evidence="5" type="ORF">HNQ50_002485</name>
</gene>
<dbReference type="Pfam" id="PF01339">
    <property type="entry name" value="CheB_methylest"/>
    <property type="match status" value="1"/>
</dbReference>
<dbReference type="Proteomes" id="UP000543030">
    <property type="component" value="Unassembled WGS sequence"/>
</dbReference>
<dbReference type="PROSITE" id="PS50123">
    <property type="entry name" value="CHER"/>
    <property type="match status" value="1"/>
</dbReference>
<dbReference type="InterPro" id="IPR000780">
    <property type="entry name" value="CheR_MeTrfase"/>
</dbReference>
<dbReference type="SUPFAM" id="SSF55785">
    <property type="entry name" value="PYP-like sensor domain (PAS domain)"/>
    <property type="match status" value="1"/>
</dbReference>
<evidence type="ECO:0000313" key="6">
    <source>
        <dbReference type="Proteomes" id="UP000543030"/>
    </source>
</evidence>
<dbReference type="PRINTS" id="PR00996">
    <property type="entry name" value="CHERMTFRASE"/>
</dbReference>
<dbReference type="GO" id="GO:0000156">
    <property type="term" value="F:phosphorelay response regulator activity"/>
    <property type="evidence" value="ECO:0007669"/>
    <property type="project" value="InterPro"/>
</dbReference>
<feature type="domain" description="CheB-type methylesterase" evidence="3">
    <location>
        <begin position="31"/>
        <end position="208"/>
    </location>
</feature>
<keyword evidence="5" id="KW-0489">Methyltransferase</keyword>
<keyword evidence="1 5" id="KW-0378">Hydrolase</keyword>
<dbReference type="GO" id="GO:0006935">
    <property type="term" value="P:chemotaxis"/>
    <property type="evidence" value="ECO:0007669"/>
    <property type="project" value="UniProtKB-UniRule"/>
</dbReference>
<feature type="active site" evidence="1">
    <location>
        <position position="42"/>
    </location>
</feature>
<dbReference type="RefSeq" id="WP_184101056.1">
    <property type="nucleotide sequence ID" value="NZ_JACHHN010000004.1"/>
</dbReference>
<feature type="compositionally biased region" description="Polar residues" evidence="2">
    <location>
        <begin position="693"/>
        <end position="709"/>
    </location>
</feature>
<dbReference type="GO" id="GO:0005737">
    <property type="term" value="C:cytoplasm"/>
    <property type="evidence" value="ECO:0007669"/>
    <property type="project" value="InterPro"/>
</dbReference>
<evidence type="ECO:0000259" key="3">
    <source>
        <dbReference type="PROSITE" id="PS50122"/>
    </source>
</evidence>